<organism evidence="1 2">
    <name type="scientific">Colocasia esculenta</name>
    <name type="common">Wild taro</name>
    <name type="synonym">Arum esculentum</name>
    <dbReference type="NCBI Taxonomy" id="4460"/>
    <lineage>
        <taxon>Eukaryota</taxon>
        <taxon>Viridiplantae</taxon>
        <taxon>Streptophyta</taxon>
        <taxon>Embryophyta</taxon>
        <taxon>Tracheophyta</taxon>
        <taxon>Spermatophyta</taxon>
        <taxon>Magnoliopsida</taxon>
        <taxon>Liliopsida</taxon>
        <taxon>Araceae</taxon>
        <taxon>Aroideae</taxon>
        <taxon>Colocasieae</taxon>
        <taxon>Colocasia</taxon>
    </lineage>
</organism>
<evidence type="ECO:0000313" key="2">
    <source>
        <dbReference type="Proteomes" id="UP000652761"/>
    </source>
</evidence>
<dbReference type="EMBL" id="NMUH01001679">
    <property type="protein sequence ID" value="MQL94467.1"/>
    <property type="molecule type" value="Genomic_DNA"/>
</dbReference>
<reference evidence="1" key="1">
    <citation type="submission" date="2017-07" db="EMBL/GenBank/DDBJ databases">
        <title>Taro Niue Genome Assembly and Annotation.</title>
        <authorList>
            <person name="Atibalentja N."/>
            <person name="Keating K."/>
            <person name="Fields C.J."/>
        </authorList>
    </citation>
    <scope>NUCLEOTIDE SEQUENCE</scope>
    <source>
        <strain evidence="1">Niue_2</strain>
        <tissue evidence="1">Leaf</tissue>
    </source>
</reference>
<name>A0A843VJ73_COLES</name>
<feature type="non-terminal residue" evidence="1">
    <location>
        <position position="1"/>
    </location>
</feature>
<gene>
    <name evidence="1" type="ORF">Taro_027122</name>
</gene>
<keyword evidence="2" id="KW-1185">Reference proteome</keyword>
<evidence type="ECO:0000313" key="1">
    <source>
        <dbReference type="EMBL" id="MQL94467.1"/>
    </source>
</evidence>
<dbReference type="AlphaFoldDB" id="A0A843VJ73"/>
<protein>
    <submittedName>
        <fullName evidence="1">Uncharacterized protein</fullName>
    </submittedName>
</protein>
<dbReference type="Proteomes" id="UP000652761">
    <property type="component" value="Unassembled WGS sequence"/>
</dbReference>
<comment type="caution">
    <text evidence="1">The sequence shown here is derived from an EMBL/GenBank/DDBJ whole genome shotgun (WGS) entry which is preliminary data.</text>
</comment>
<proteinExistence type="predicted"/>
<accession>A0A843VJ73</accession>
<sequence length="65" mass="6927">GGSACESSTLWRSEVAVPVVRRRSHVVAWCVPRVASAYVDSVGFEGVVFGLTRVVVEAFLCSTAL</sequence>